<evidence type="ECO:0000256" key="4">
    <source>
        <dbReference type="ARBA" id="ARBA00023163"/>
    </source>
</evidence>
<keyword evidence="3 6" id="KW-0238">DNA-binding</keyword>
<dbReference type="SUPFAM" id="SSF53850">
    <property type="entry name" value="Periplasmic binding protein-like II"/>
    <property type="match status" value="1"/>
</dbReference>
<keyword evidence="7" id="KW-1185">Reference proteome</keyword>
<evidence type="ECO:0000259" key="5">
    <source>
        <dbReference type="PROSITE" id="PS50931"/>
    </source>
</evidence>
<evidence type="ECO:0000313" key="6">
    <source>
        <dbReference type="EMBL" id="SDB94957.1"/>
    </source>
</evidence>
<evidence type="ECO:0000256" key="3">
    <source>
        <dbReference type="ARBA" id="ARBA00023125"/>
    </source>
</evidence>
<dbReference type="Proteomes" id="UP000242501">
    <property type="component" value="Unassembled WGS sequence"/>
</dbReference>
<dbReference type="AlphaFoldDB" id="A0A1G6HKW7"/>
<dbReference type="InterPro" id="IPR036388">
    <property type="entry name" value="WH-like_DNA-bd_sf"/>
</dbReference>
<organism evidence="6 7">
    <name type="scientific">Acinetobacter boissieri</name>
    <dbReference type="NCBI Taxonomy" id="1219383"/>
    <lineage>
        <taxon>Bacteria</taxon>
        <taxon>Pseudomonadati</taxon>
        <taxon>Pseudomonadota</taxon>
        <taxon>Gammaproteobacteria</taxon>
        <taxon>Moraxellales</taxon>
        <taxon>Moraxellaceae</taxon>
        <taxon>Acinetobacter</taxon>
    </lineage>
</organism>
<dbReference type="RefSeq" id="WP_092748252.1">
    <property type="nucleotide sequence ID" value="NZ_FMYL01000006.1"/>
</dbReference>
<dbReference type="GO" id="GO:0006351">
    <property type="term" value="P:DNA-templated transcription"/>
    <property type="evidence" value="ECO:0007669"/>
    <property type="project" value="TreeGrafter"/>
</dbReference>
<dbReference type="GO" id="GO:0043565">
    <property type="term" value="F:sequence-specific DNA binding"/>
    <property type="evidence" value="ECO:0007669"/>
    <property type="project" value="TreeGrafter"/>
</dbReference>
<dbReference type="STRING" id="1219383.SAMN05421733_106126"/>
<dbReference type="Gene3D" id="3.40.190.290">
    <property type="match status" value="1"/>
</dbReference>
<dbReference type="PANTHER" id="PTHR30537:SF5">
    <property type="entry name" value="HTH-TYPE TRANSCRIPTIONAL ACTIVATOR TTDR-RELATED"/>
    <property type="match status" value="1"/>
</dbReference>
<dbReference type="InterPro" id="IPR036390">
    <property type="entry name" value="WH_DNA-bd_sf"/>
</dbReference>
<dbReference type="EMBL" id="FMYL01000006">
    <property type="protein sequence ID" value="SDB94957.1"/>
    <property type="molecule type" value="Genomic_DNA"/>
</dbReference>
<dbReference type="Pfam" id="PF03466">
    <property type="entry name" value="LysR_substrate"/>
    <property type="match status" value="1"/>
</dbReference>
<dbReference type="SUPFAM" id="SSF46785">
    <property type="entry name" value="Winged helix' DNA-binding domain"/>
    <property type="match status" value="1"/>
</dbReference>
<evidence type="ECO:0000313" key="7">
    <source>
        <dbReference type="Proteomes" id="UP000242501"/>
    </source>
</evidence>
<proteinExistence type="inferred from homology"/>
<gene>
    <name evidence="6" type="ORF">SAMN05421733_106126</name>
</gene>
<dbReference type="InterPro" id="IPR000847">
    <property type="entry name" value="LysR_HTH_N"/>
</dbReference>
<dbReference type="InterPro" id="IPR005119">
    <property type="entry name" value="LysR_subst-bd"/>
</dbReference>
<dbReference type="OrthoDB" id="8885940at2"/>
<accession>A0A1G6HKW7</accession>
<comment type="similarity">
    <text evidence="1">Belongs to the LysR transcriptional regulatory family.</text>
</comment>
<feature type="domain" description="HTH lysR-type" evidence="5">
    <location>
        <begin position="8"/>
        <end position="59"/>
    </location>
</feature>
<dbReference type="CDD" id="cd08422">
    <property type="entry name" value="PBP2_CrgA_like"/>
    <property type="match status" value="1"/>
</dbReference>
<dbReference type="PANTHER" id="PTHR30537">
    <property type="entry name" value="HTH-TYPE TRANSCRIPTIONAL REGULATOR"/>
    <property type="match status" value="1"/>
</dbReference>
<dbReference type="PROSITE" id="PS50931">
    <property type="entry name" value="HTH_LYSR"/>
    <property type="match status" value="1"/>
</dbReference>
<keyword evidence="4" id="KW-0804">Transcription</keyword>
<dbReference type="InterPro" id="IPR058163">
    <property type="entry name" value="LysR-type_TF_proteobact-type"/>
</dbReference>
<sequence>MDRMDCDKMFIAIIETGNFTRAAKRLGTSFGQASKLISKLETDLSVTLFRRTTRSITPTEIGVAYYARIKPLIAEYEALNDDIQLTSQNPRGLLRISVPVTFGYSQLTPILLKFAHRYPEIELDIQFSDRVAHIIDEGFDLAIRIGHLTDSSLIARKLSHIRTLVVTSPQYMKKHGYPAHWSELPNYNCILDTNFVNPYIWSFTDHQHKNHFQTVHGNLKFSNAEACLKAVCDGFGVARLPDFVVEKAISKGELSVILDEYEAQPLGLFVIYPPTKYLAHKSRAMIDFLIDAFSTSHT</sequence>
<evidence type="ECO:0000256" key="1">
    <source>
        <dbReference type="ARBA" id="ARBA00009437"/>
    </source>
</evidence>
<reference evidence="7" key="1">
    <citation type="submission" date="2016-09" db="EMBL/GenBank/DDBJ databases">
        <authorList>
            <person name="Varghese N."/>
            <person name="Submissions S."/>
        </authorList>
    </citation>
    <scope>NUCLEOTIDE SEQUENCE [LARGE SCALE GENOMIC DNA]</scope>
    <source>
        <strain evidence="7">ANC 4422</strain>
    </source>
</reference>
<evidence type="ECO:0000256" key="2">
    <source>
        <dbReference type="ARBA" id="ARBA00023015"/>
    </source>
</evidence>
<dbReference type="GO" id="GO:0003700">
    <property type="term" value="F:DNA-binding transcription factor activity"/>
    <property type="evidence" value="ECO:0007669"/>
    <property type="project" value="InterPro"/>
</dbReference>
<name>A0A1G6HKW7_9GAMM</name>
<dbReference type="Gene3D" id="1.10.10.10">
    <property type="entry name" value="Winged helix-like DNA-binding domain superfamily/Winged helix DNA-binding domain"/>
    <property type="match status" value="1"/>
</dbReference>
<protein>
    <submittedName>
        <fullName evidence="6">DNA-binding transcriptional regulator, LysR family</fullName>
    </submittedName>
</protein>
<dbReference type="Pfam" id="PF00126">
    <property type="entry name" value="HTH_1"/>
    <property type="match status" value="1"/>
</dbReference>
<keyword evidence="2" id="KW-0805">Transcription regulation</keyword>